<dbReference type="HOGENOM" id="CLU_011722_6_2_9"/>
<dbReference type="KEGG" id="cac:CA_C1317"/>
<evidence type="ECO:0000256" key="8">
    <source>
        <dbReference type="SAM" id="Phobius"/>
    </source>
</evidence>
<dbReference type="GeneID" id="44997822"/>
<dbReference type="GO" id="GO:0001508">
    <property type="term" value="P:action potential"/>
    <property type="evidence" value="ECO:0007669"/>
    <property type="project" value="TreeGrafter"/>
</dbReference>
<dbReference type="Pfam" id="PF07885">
    <property type="entry name" value="Ion_trans_2"/>
    <property type="match status" value="1"/>
</dbReference>
<organism evidence="10 11">
    <name type="scientific">Clostridium acetobutylicum (strain ATCC 824 / DSM 792 / JCM 1419 / IAM 19013 / LMG 5710 / NBRC 13948 / NRRL B-527 / VKM B-1787 / 2291 / W)</name>
    <dbReference type="NCBI Taxonomy" id="272562"/>
    <lineage>
        <taxon>Bacteria</taxon>
        <taxon>Bacillati</taxon>
        <taxon>Bacillota</taxon>
        <taxon>Clostridia</taxon>
        <taxon>Eubacteriales</taxon>
        <taxon>Clostridiaceae</taxon>
        <taxon>Clostridium</taxon>
    </lineage>
</organism>
<dbReference type="RefSeq" id="WP_010964627.1">
    <property type="nucleotide sequence ID" value="NC_003030.1"/>
</dbReference>
<dbReference type="EMBL" id="AE001437">
    <property type="protein sequence ID" value="AAK79286.1"/>
    <property type="molecule type" value="Genomic_DNA"/>
</dbReference>
<evidence type="ECO:0000313" key="11">
    <source>
        <dbReference type="Proteomes" id="UP000000814"/>
    </source>
</evidence>
<feature type="transmembrane region" description="Helical" evidence="8">
    <location>
        <begin position="188"/>
        <end position="213"/>
    </location>
</feature>
<dbReference type="PANTHER" id="PTHR11537">
    <property type="entry name" value="VOLTAGE-GATED POTASSIUM CHANNEL"/>
    <property type="match status" value="1"/>
</dbReference>
<dbReference type="PANTHER" id="PTHR11537:SF254">
    <property type="entry name" value="POTASSIUM VOLTAGE-GATED CHANNEL PROTEIN SHAB"/>
    <property type="match status" value="1"/>
</dbReference>
<evidence type="ECO:0000256" key="4">
    <source>
        <dbReference type="ARBA" id="ARBA00022989"/>
    </source>
</evidence>
<dbReference type="PIR" id="C97062">
    <property type="entry name" value="C97062"/>
</dbReference>
<dbReference type="InterPro" id="IPR013099">
    <property type="entry name" value="K_chnl_dom"/>
</dbReference>
<dbReference type="Gene3D" id="1.20.120.350">
    <property type="entry name" value="Voltage-gated potassium channels. Chain C"/>
    <property type="match status" value="1"/>
</dbReference>
<comment type="subcellular location">
    <subcellularLocation>
        <location evidence="1">Membrane</location>
        <topology evidence="1">Multi-pass membrane protein</topology>
    </subcellularLocation>
</comment>
<dbReference type="PRINTS" id="PR00169">
    <property type="entry name" value="KCHANNEL"/>
</dbReference>
<keyword evidence="2" id="KW-0813">Transport</keyword>
<dbReference type="PATRIC" id="fig|272562.8.peg.1521"/>
<evidence type="ECO:0000256" key="1">
    <source>
        <dbReference type="ARBA" id="ARBA00004141"/>
    </source>
</evidence>
<dbReference type="Gene3D" id="1.10.287.70">
    <property type="match status" value="1"/>
</dbReference>
<feature type="transmembrane region" description="Helical" evidence="8">
    <location>
        <begin position="133"/>
        <end position="154"/>
    </location>
</feature>
<dbReference type="InterPro" id="IPR028325">
    <property type="entry name" value="VG_K_chnl"/>
</dbReference>
<evidence type="ECO:0000259" key="9">
    <source>
        <dbReference type="Pfam" id="PF07885"/>
    </source>
</evidence>
<evidence type="ECO:0000256" key="5">
    <source>
        <dbReference type="ARBA" id="ARBA00023065"/>
    </source>
</evidence>
<gene>
    <name evidence="10" type="ordered locus">CA_C1317</name>
</gene>
<name>Q97JG8_CLOAB</name>
<feature type="transmembrane region" description="Helical" evidence="8">
    <location>
        <begin position="40"/>
        <end position="63"/>
    </location>
</feature>
<dbReference type="eggNOG" id="COG1226">
    <property type="taxonomic scope" value="Bacteria"/>
</dbReference>
<protein>
    <submittedName>
        <fullName evidence="10">Potassium channel subunit</fullName>
    </submittedName>
</protein>
<evidence type="ECO:0000256" key="7">
    <source>
        <dbReference type="ARBA" id="ARBA00023303"/>
    </source>
</evidence>
<dbReference type="OrthoDB" id="9810759at2"/>
<keyword evidence="6 8" id="KW-0472">Membrane</keyword>
<proteinExistence type="predicted"/>
<keyword evidence="4 8" id="KW-1133">Transmembrane helix</keyword>
<feature type="domain" description="Potassium channel" evidence="9">
    <location>
        <begin position="140"/>
        <end position="212"/>
    </location>
</feature>
<keyword evidence="7 10" id="KW-0407">Ion channel</keyword>
<keyword evidence="11" id="KW-1185">Reference proteome</keyword>
<reference evidence="10 11" key="1">
    <citation type="journal article" date="2001" name="J. Bacteriol.">
        <title>Genome sequence and comparative analysis of the solvent-producing bacterium Clostridium acetobutylicum.</title>
        <authorList>
            <person name="Nolling J."/>
            <person name="Breton G."/>
            <person name="Omelchenko M.V."/>
            <person name="Makarova K.S."/>
            <person name="Zeng Q."/>
            <person name="Gibson R."/>
            <person name="Lee H.M."/>
            <person name="Dubois J."/>
            <person name="Qiu D."/>
            <person name="Hitti J."/>
            <person name="Wolf Y.I."/>
            <person name="Tatusov R.L."/>
            <person name="Sabathe F."/>
            <person name="Doucette-Stamm L."/>
            <person name="Soucaille P."/>
            <person name="Daly M.J."/>
            <person name="Bennett G.N."/>
            <person name="Koonin E.V."/>
            <person name="Smith D.R."/>
        </authorList>
    </citation>
    <scope>NUCLEOTIDE SEQUENCE [LARGE SCALE GENOMIC DNA]</scope>
    <source>
        <strain evidence="11">ATCC 824 / DSM 792 / JCM 1419 / LMG 5710 / VKM B-1787</strain>
    </source>
</reference>
<accession>Q97JG8</accession>
<feature type="transmembrane region" description="Helical" evidence="8">
    <location>
        <begin position="9"/>
        <end position="28"/>
    </location>
</feature>
<dbReference type="Proteomes" id="UP000000814">
    <property type="component" value="Chromosome"/>
</dbReference>
<dbReference type="SUPFAM" id="SSF81324">
    <property type="entry name" value="Voltage-gated potassium channels"/>
    <property type="match status" value="1"/>
</dbReference>
<evidence type="ECO:0000256" key="6">
    <source>
        <dbReference type="ARBA" id="ARBA00023136"/>
    </source>
</evidence>
<evidence type="ECO:0000313" key="10">
    <source>
        <dbReference type="EMBL" id="AAK79286.1"/>
    </source>
</evidence>
<dbReference type="GO" id="GO:0008076">
    <property type="term" value="C:voltage-gated potassium channel complex"/>
    <property type="evidence" value="ECO:0007669"/>
    <property type="project" value="InterPro"/>
</dbReference>
<evidence type="ECO:0000256" key="3">
    <source>
        <dbReference type="ARBA" id="ARBA00022692"/>
    </source>
</evidence>
<sequence>MNITTHNKILYELTSSLLALIASIMLIIELSVKLSNETLYIFDTIDNIILIIFTIDYFLRLYISKDKKKFFKENIIDLLSIIPFNSIFQGFRLLKISKLLKFTKLIKFLKLFMAFSLLLRFKSHFTKFVKTNNFHYVIYTTIFVLITGTIGMHLTEGLSLGNALWWSFVTITTVGYGDISPSTPFGRVIASILMLIGIGFLSMLTGTISTFFISKKNGISYRNEIIENIKSKLDNFDELSTEDINDICSILKTLKN</sequence>
<evidence type="ECO:0000256" key="2">
    <source>
        <dbReference type="ARBA" id="ARBA00022448"/>
    </source>
</evidence>
<dbReference type="InterPro" id="IPR027359">
    <property type="entry name" value="Volt_channel_dom_sf"/>
</dbReference>
<dbReference type="STRING" id="272562.CA_C1317"/>
<dbReference type="AlphaFoldDB" id="Q97JG8"/>
<dbReference type="GO" id="GO:0005249">
    <property type="term" value="F:voltage-gated potassium channel activity"/>
    <property type="evidence" value="ECO:0007669"/>
    <property type="project" value="InterPro"/>
</dbReference>
<keyword evidence="3 8" id="KW-0812">Transmembrane</keyword>
<keyword evidence="5" id="KW-0406">Ion transport</keyword>